<proteinExistence type="predicted"/>
<dbReference type="AlphaFoldDB" id="A0A2T4C9T5"/>
<accession>A0A2T4C9T5</accession>
<dbReference type="Proteomes" id="UP000240760">
    <property type="component" value="Unassembled WGS sequence"/>
</dbReference>
<protein>
    <recommendedName>
        <fullName evidence="4">Secreted protein</fullName>
    </recommendedName>
</protein>
<feature type="chain" id="PRO_5015636428" description="Secreted protein" evidence="1">
    <location>
        <begin position="33"/>
        <end position="160"/>
    </location>
</feature>
<organism evidence="2 3">
    <name type="scientific">Trichoderma longibrachiatum ATCC 18648</name>
    <dbReference type="NCBI Taxonomy" id="983965"/>
    <lineage>
        <taxon>Eukaryota</taxon>
        <taxon>Fungi</taxon>
        <taxon>Dikarya</taxon>
        <taxon>Ascomycota</taxon>
        <taxon>Pezizomycotina</taxon>
        <taxon>Sordariomycetes</taxon>
        <taxon>Hypocreomycetidae</taxon>
        <taxon>Hypocreales</taxon>
        <taxon>Hypocreaceae</taxon>
        <taxon>Trichoderma</taxon>
    </lineage>
</organism>
<keyword evidence="3" id="KW-1185">Reference proteome</keyword>
<sequence>MLLRDAQHHRHTCRMQMRLLMLFIAIVPGSFPVPSKRNLGVRVSDLPSSRVTRQYYFFFVHHTPHSHTPHILIPSCQLRPGCFRAPKTIQTPVRLNALLSLEHRGPPLIGQPAAEPGEPPLLLPQPRFSCCTFTTKRCAAIRPIRSDPAQNPVQSLLVGS</sequence>
<feature type="signal peptide" evidence="1">
    <location>
        <begin position="1"/>
        <end position="32"/>
    </location>
</feature>
<evidence type="ECO:0000313" key="2">
    <source>
        <dbReference type="EMBL" id="PTB78272.1"/>
    </source>
</evidence>
<evidence type="ECO:0008006" key="4">
    <source>
        <dbReference type="Google" id="ProtNLM"/>
    </source>
</evidence>
<keyword evidence="1" id="KW-0732">Signal</keyword>
<name>A0A2T4C9T5_TRILO</name>
<evidence type="ECO:0000256" key="1">
    <source>
        <dbReference type="SAM" id="SignalP"/>
    </source>
</evidence>
<dbReference type="EMBL" id="KZ679129">
    <property type="protein sequence ID" value="PTB78272.1"/>
    <property type="molecule type" value="Genomic_DNA"/>
</dbReference>
<reference evidence="2 3" key="1">
    <citation type="submission" date="2016-07" db="EMBL/GenBank/DDBJ databases">
        <title>Multiple horizontal gene transfer events from other fungi enriched the ability of initially mycotrophic Trichoderma (Ascomycota) to feed on dead plant biomass.</title>
        <authorList>
            <consortium name="DOE Joint Genome Institute"/>
            <person name="Aerts A."/>
            <person name="Atanasova L."/>
            <person name="Chenthamara K."/>
            <person name="Zhang J."/>
            <person name="Grujic M."/>
            <person name="Henrissat B."/>
            <person name="Kuo A."/>
            <person name="Salamov A."/>
            <person name="Lipzen A."/>
            <person name="Labutti K."/>
            <person name="Barry K."/>
            <person name="Miao Y."/>
            <person name="Rahimi M.J."/>
            <person name="Shen Q."/>
            <person name="Grigoriev I.V."/>
            <person name="Kubicek C.P."/>
            <person name="Druzhinina I.S."/>
        </authorList>
    </citation>
    <scope>NUCLEOTIDE SEQUENCE [LARGE SCALE GENOMIC DNA]</scope>
    <source>
        <strain evidence="2 3">ATCC 18648</strain>
    </source>
</reference>
<evidence type="ECO:0000313" key="3">
    <source>
        <dbReference type="Proteomes" id="UP000240760"/>
    </source>
</evidence>
<gene>
    <name evidence="2" type="ORF">M440DRAFT_1189277</name>
</gene>